<accession>A0A219YBD0</accession>
<name>A0A219YBD0_9CAUD</name>
<protein>
    <submittedName>
        <fullName evidence="1">Uncharacterized protein</fullName>
    </submittedName>
</protein>
<evidence type="ECO:0000313" key="2">
    <source>
        <dbReference type="Proteomes" id="UP000225772"/>
    </source>
</evidence>
<reference evidence="1 2" key="1">
    <citation type="journal article" date="2017" name="Sci. Rep.">
        <title>Characterization and diversity of phages infecting Aeromonas salmonicida subsp. salmonicida.</title>
        <authorList>
            <person name="Vincent A.T."/>
            <person name="Paquet V.E."/>
            <person name="Bernatchez A."/>
            <person name="Tremblay D.M."/>
            <person name="Moineau S."/>
            <person name="Charette S.J."/>
        </authorList>
    </citation>
    <scope>NUCLEOTIDE SEQUENCE [LARGE SCALE GENOMIC DNA]</scope>
</reference>
<sequence length="114" mass="12216">MDTIFLNPTTWDLDVDASGGIALSSSAYSVAQDVASQSLLWRGEAPYNTDDGIPYEQSVLGQRPAQATLAAWYQQEALRVPDVASATPVLIYDQARGVTGQIQVTLTDGTQINV</sequence>
<evidence type="ECO:0000313" key="1">
    <source>
        <dbReference type="EMBL" id="APU01301.1"/>
    </source>
</evidence>
<dbReference type="Proteomes" id="UP000225772">
    <property type="component" value="Segment"/>
</dbReference>
<dbReference type="EMBL" id="KY290953">
    <property type="protein sequence ID" value="APU01301.1"/>
    <property type="molecule type" value="Genomic_DNA"/>
</dbReference>
<organism evidence="1 2">
    <name type="scientific">Aeromonas phage 51</name>
    <dbReference type="NCBI Taxonomy" id="1932901"/>
    <lineage>
        <taxon>Viruses</taxon>
        <taxon>Duplodnaviria</taxon>
        <taxon>Heunggongvirae</taxon>
        <taxon>Uroviricota</taxon>
        <taxon>Caudoviricetes</taxon>
        <taxon>Popoffvirus</taxon>
        <taxon>Popoffvirus pv56</taxon>
    </lineage>
</organism>
<proteinExistence type="predicted"/>